<comment type="catalytic activity">
    <reaction evidence="1">
        <text>[protein]-peptidylproline (omega=180) = [protein]-peptidylproline (omega=0)</text>
        <dbReference type="Rhea" id="RHEA:16237"/>
        <dbReference type="Rhea" id="RHEA-COMP:10747"/>
        <dbReference type="Rhea" id="RHEA-COMP:10748"/>
        <dbReference type="ChEBI" id="CHEBI:83833"/>
        <dbReference type="ChEBI" id="CHEBI:83834"/>
        <dbReference type="EC" id="5.2.1.8"/>
    </reaction>
</comment>
<dbReference type="Gene3D" id="3.10.50.40">
    <property type="match status" value="1"/>
</dbReference>
<keyword evidence="4 5" id="KW-0697">Rotamase</keyword>
<evidence type="ECO:0000256" key="4">
    <source>
        <dbReference type="ARBA" id="ARBA00023110"/>
    </source>
</evidence>
<keyword evidence="9" id="KW-1185">Reference proteome</keyword>
<organism evidence="8 9">
    <name type="scientific">Acidihalobacter ferrooxydans</name>
    <dbReference type="NCBI Taxonomy" id="1765967"/>
    <lineage>
        <taxon>Bacteria</taxon>
        <taxon>Pseudomonadati</taxon>
        <taxon>Pseudomonadota</taxon>
        <taxon>Gammaproteobacteria</taxon>
        <taxon>Chromatiales</taxon>
        <taxon>Ectothiorhodospiraceae</taxon>
        <taxon>Acidihalobacter</taxon>
    </lineage>
</organism>
<proteinExistence type="inferred from homology"/>
<evidence type="ECO:0000256" key="1">
    <source>
        <dbReference type="ARBA" id="ARBA00000971"/>
    </source>
</evidence>
<dbReference type="PANTHER" id="PTHR47245">
    <property type="entry name" value="PEPTIDYLPROLYL ISOMERASE"/>
    <property type="match status" value="1"/>
</dbReference>
<dbReference type="Pfam" id="PF00639">
    <property type="entry name" value="Rotamase"/>
    <property type="match status" value="1"/>
</dbReference>
<keyword evidence="5" id="KW-0413">Isomerase</keyword>
<sequence>MTYASLALVLSLGLLGGCQTKTDSSKSSTPSTPAASSPTVATVNGKAITQADLNAYRTVRAAQLPNVKLSEKALLQELVDMRLLEQAAIAAGINKQPSIHAKIEQQRANTLIEALLQQKFGAKKYSDAELKQEYDQLTAQSGQEEYKAAHILVKTKAEAEKIIADLNKGANFATLAKKYSTAPSASKGGELGWFTAQTMVPPFAAAVEKLKKGEYTKTPVHTRFGWHVILLQNTRKVTPPPFAQVKSRIQTLLTQQAIEKYVQSLQSKAKITIDLPKTAPTASATSTSGHTSAVAPSHN</sequence>
<dbReference type="GO" id="GO:0003755">
    <property type="term" value="F:peptidyl-prolyl cis-trans isomerase activity"/>
    <property type="evidence" value="ECO:0007669"/>
    <property type="project" value="UniProtKB-KW"/>
</dbReference>
<feature type="region of interest" description="Disordered" evidence="6">
    <location>
        <begin position="21"/>
        <end position="41"/>
    </location>
</feature>
<dbReference type="InterPro" id="IPR027304">
    <property type="entry name" value="Trigger_fact/SurA_dom_sf"/>
</dbReference>
<accession>A0A1P8UEY3</accession>
<reference evidence="8 9" key="1">
    <citation type="submission" date="2017-01" db="EMBL/GenBank/DDBJ databases">
        <title>Draft sequence of Acidihalobacter ferrooxidans strain DSM 14175 (strain V8).</title>
        <authorList>
            <person name="Khaleque H.N."/>
            <person name="Ramsay J.P."/>
            <person name="Murphy R.J.T."/>
            <person name="Kaksonen A.H."/>
            <person name="Boxall N.J."/>
            <person name="Watkin E.L.J."/>
        </authorList>
    </citation>
    <scope>NUCLEOTIDE SEQUENCE [LARGE SCALE GENOMIC DNA]</scope>
    <source>
        <strain evidence="8 9">V8</strain>
    </source>
</reference>
<dbReference type="PANTHER" id="PTHR47245:SF2">
    <property type="entry name" value="PEPTIDYL-PROLYL CIS-TRANS ISOMERASE HP_0175-RELATED"/>
    <property type="match status" value="1"/>
</dbReference>
<dbReference type="Proteomes" id="UP000243807">
    <property type="component" value="Chromosome"/>
</dbReference>
<gene>
    <name evidence="8" type="ORF">BW247_04225</name>
</gene>
<dbReference type="EC" id="5.2.1.8" evidence="3"/>
<dbReference type="EMBL" id="CP019434">
    <property type="protein sequence ID" value="APZ42395.1"/>
    <property type="molecule type" value="Genomic_DNA"/>
</dbReference>
<evidence type="ECO:0000256" key="6">
    <source>
        <dbReference type="SAM" id="MobiDB-lite"/>
    </source>
</evidence>
<dbReference type="PROSITE" id="PS50198">
    <property type="entry name" value="PPIC_PPIASE_2"/>
    <property type="match status" value="1"/>
</dbReference>
<evidence type="ECO:0000256" key="5">
    <source>
        <dbReference type="PROSITE-ProRule" id="PRU00278"/>
    </source>
</evidence>
<dbReference type="SUPFAM" id="SSF54534">
    <property type="entry name" value="FKBP-like"/>
    <property type="match status" value="1"/>
</dbReference>
<feature type="region of interest" description="Disordered" evidence="6">
    <location>
        <begin position="278"/>
        <end position="299"/>
    </location>
</feature>
<dbReference type="STRING" id="1765967.BW247_04225"/>
<evidence type="ECO:0000259" key="7">
    <source>
        <dbReference type="PROSITE" id="PS50198"/>
    </source>
</evidence>
<comment type="similarity">
    <text evidence="2">Belongs to the PpiC/parvulin rotamase family.</text>
</comment>
<dbReference type="AlphaFoldDB" id="A0A1P8UEY3"/>
<dbReference type="InterPro" id="IPR046357">
    <property type="entry name" value="PPIase_dom_sf"/>
</dbReference>
<dbReference type="InterPro" id="IPR050245">
    <property type="entry name" value="PrsA_foldase"/>
</dbReference>
<dbReference type="PROSITE" id="PS01096">
    <property type="entry name" value="PPIC_PPIASE_1"/>
    <property type="match status" value="1"/>
</dbReference>
<evidence type="ECO:0000256" key="2">
    <source>
        <dbReference type="ARBA" id="ARBA00007656"/>
    </source>
</evidence>
<feature type="domain" description="PpiC" evidence="7">
    <location>
        <begin position="143"/>
        <end position="233"/>
    </location>
</feature>
<dbReference type="InterPro" id="IPR023058">
    <property type="entry name" value="PPIase_PpiC_CS"/>
</dbReference>
<dbReference type="Gene3D" id="1.10.8.1040">
    <property type="match status" value="1"/>
</dbReference>
<dbReference type="InterPro" id="IPR000297">
    <property type="entry name" value="PPIase_PpiC"/>
</dbReference>
<dbReference type="KEGG" id="afy:BW247_04225"/>
<dbReference type="SUPFAM" id="SSF109998">
    <property type="entry name" value="Triger factor/SurA peptide-binding domain-like"/>
    <property type="match status" value="1"/>
</dbReference>
<evidence type="ECO:0000256" key="3">
    <source>
        <dbReference type="ARBA" id="ARBA00013194"/>
    </source>
</evidence>
<protein>
    <recommendedName>
        <fullName evidence="3">peptidylprolyl isomerase</fullName>
        <ecNumber evidence="3">5.2.1.8</ecNumber>
    </recommendedName>
</protein>
<evidence type="ECO:0000313" key="8">
    <source>
        <dbReference type="EMBL" id="APZ42395.1"/>
    </source>
</evidence>
<name>A0A1P8UEY3_9GAMM</name>
<evidence type="ECO:0000313" key="9">
    <source>
        <dbReference type="Proteomes" id="UP000243807"/>
    </source>
</evidence>